<feature type="transmembrane region" description="Helical" evidence="13">
    <location>
        <begin position="265"/>
        <end position="286"/>
    </location>
</feature>
<dbReference type="InterPro" id="IPR023051">
    <property type="entry name" value="Kup"/>
</dbReference>
<dbReference type="InterPro" id="IPR003855">
    <property type="entry name" value="K+_transporter"/>
</dbReference>
<evidence type="ECO:0000313" key="16">
    <source>
        <dbReference type="EMBL" id="SHH08641.1"/>
    </source>
</evidence>
<feature type="transmembrane region" description="Helical" evidence="13">
    <location>
        <begin position="306"/>
        <end position="330"/>
    </location>
</feature>
<evidence type="ECO:0000256" key="12">
    <source>
        <dbReference type="ARBA" id="ARBA00023136"/>
    </source>
</evidence>
<feature type="transmembrane region" description="Helical" evidence="13">
    <location>
        <begin position="68"/>
        <end position="93"/>
    </location>
</feature>
<comment type="catalytic activity">
    <reaction evidence="13">
        <text>K(+)(in) + H(+)(in) = K(+)(out) + H(+)(out)</text>
        <dbReference type="Rhea" id="RHEA:28490"/>
        <dbReference type="ChEBI" id="CHEBI:15378"/>
        <dbReference type="ChEBI" id="CHEBI:29103"/>
    </reaction>
</comment>
<feature type="transmembrane region" description="Helical" evidence="13">
    <location>
        <begin position="161"/>
        <end position="177"/>
    </location>
</feature>
<feature type="transmembrane region" description="Helical" evidence="13">
    <location>
        <begin position="361"/>
        <end position="379"/>
    </location>
</feature>
<keyword evidence="7 13" id="KW-0812">Transmembrane</keyword>
<comment type="function">
    <text evidence="13">Transport of potassium into the cell. Likely operates as a K(+):H(+) symporter.</text>
</comment>
<dbReference type="InterPro" id="IPR053951">
    <property type="entry name" value="K_trans_N"/>
</dbReference>
<dbReference type="Pfam" id="PF02705">
    <property type="entry name" value="K_trans"/>
    <property type="match status" value="1"/>
</dbReference>
<dbReference type="Pfam" id="PF22776">
    <property type="entry name" value="K_trans_C"/>
    <property type="match status" value="1"/>
</dbReference>
<dbReference type="GO" id="GO:0005886">
    <property type="term" value="C:plasma membrane"/>
    <property type="evidence" value="ECO:0007669"/>
    <property type="project" value="UniProtKB-SubCell"/>
</dbReference>
<evidence type="ECO:0000256" key="5">
    <source>
        <dbReference type="ARBA" id="ARBA00022519"/>
    </source>
</evidence>
<feature type="transmembrane region" description="Helical" evidence="13">
    <location>
        <begin position="413"/>
        <end position="436"/>
    </location>
</feature>
<keyword evidence="9 13" id="KW-0630">Potassium</keyword>
<evidence type="ECO:0000256" key="7">
    <source>
        <dbReference type="ARBA" id="ARBA00022692"/>
    </source>
</evidence>
<evidence type="ECO:0000256" key="11">
    <source>
        <dbReference type="ARBA" id="ARBA00023065"/>
    </source>
</evidence>
<evidence type="ECO:0000256" key="10">
    <source>
        <dbReference type="ARBA" id="ARBA00022989"/>
    </source>
</evidence>
<keyword evidence="4 13" id="KW-1003">Cell membrane</keyword>
<comment type="similarity">
    <text evidence="2 13">Belongs to the HAK/KUP transporter (TC 2.A.72) family.</text>
</comment>
<dbReference type="PANTHER" id="PTHR30540:SF79">
    <property type="entry name" value="LOW AFFINITY POTASSIUM TRANSPORT SYSTEM PROTEIN KUP"/>
    <property type="match status" value="1"/>
</dbReference>
<feature type="transmembrane region" description="Helical" evidence="13">
    <location>
        <begin position="385"/>
        <end position="406"/>
    </location>
</feature>
<dbReference type="GO" id="GO:0015079">
    <property type="term" value="F:potassium ion transmembrane transporter activity"/>
    <property type="evidence" value="ECO:0007669"/>
    <property type="project" value="UniProtKB-UniRule"/>
</dbReference>
<evidence type="ECO:0000256" key="1">
    <source>
        <dbReference type="ARBA" id="ARBA00004141"/>
    </source>
</evidence>
<evidence type="ECO:0000256" key="6">
    <source>
        <dbReference type="ARBA" id="ARBA00022538"/>
    </source>
</evidence>
<protein>
    <recommendedName>
        <fullName evidence="13">Probable potassium transport system protein Kup</fullName>
    </recommendedName>
</protein>
<keyword evidence="6 13" id="KW-0633">Potassium transport</keyword>
<evidence type="ECO:0000256" key="2">
    <source>
        <dbReference type="ARBA" id="ARBA00007019"/>
    </source>
</evidence>
<evidence type="ECO:0000259" key="15">
    <source>
        <dbReference type="Pfam" id="PF22776"/>
    </source>
</evidence>
<feature type="domain" description="K+ potassium transporter C-terminal" evidence="15">
    <location>
        <begin position="493"/>
        <end position="640"/>
    </location>
</feature>
<evidence type="ECO:0000256" key="9">
    <source>
        <dbReference type="ARBA" id="ARBA00022958"/>
    </source>
</evidence>
<evidence type="ECO:0000256" key="3">
    <source>
        <dbReference type="ARBA" id="ARBA00022448"/>
    </source>
</evidence>
<evidence type="ECO:0000256" key="8">
    <source>
        <dbReference type="ARBA" id="ARBA00022847"/>
    </source>
</evidence>
<gene>
    <name evidence="13" type="primary">kup</name>
    <name evidence="16" type="ORF">SAMN05444169_5664</name>
</gene>
<feature type="transmembrane region" description="Helical" evidence="13">
    <location>
        <begin position="113"/>
        <end position="133"/>
    </location>
</feature>
<sequence>MTSDVVVPAPETAAANARGDTHSTAGFKALMMGSIGVVYGDIGTSPLYALREAVIAASGPGGVASPQAVLGVVSLILWALIIVVTLKYVVILLRADNHGEGGTLALMALAQRAVTYGGSAIVLLGIISGALFYGDAVITPALSVLSAIEGIKLVTDSFEPYVVPLTVLILFVLFAVQSRGTARVAAFFGPVMCVWFAVIAIAAITPIMRHAEILYALNPLYAVSFMLHHGIIGFVTLGAVFLAVTGAEALYADLGHFGKRPIQTAWLFIVLPSLALNYLGQGALVIGDPKAVENPFFLMFPDWALIPMVALATLATVIASQAVITGAYSLTRQAIQLGLLPRFEIRHTSEAHSGQIFIPRINMLLLIAVVMLVLMFRSSSALASAYGISVTGTMVVTGMMGFVVIWRVWRWSPFAAAALIAPFLFLDLTFLAANLLKVLEGGWVPLALGAAVMLLMYTWRRGSRLLFEKSRKLEFPLADLVAMLEKRPPQRVSGTAVFLTSDPVSAPTALMHSLKHYKVLHEKNVILTIETAPTPRIDPAERVRLEEISKTFSKVTLRFGFMESPNVPKALAIARKLGWQFDIMSTSFFLSRRALKPAAHSGMPRWQDHLFIALSRTANDATDYFQIPSGRVVEVGTQVTV</sequence>
<dbReference type="Proteomes" id="UP000190675">
    <property type="component" value="Chromosome I"/>
</dbReference>
<feature type="transmembrane region" description="Helical" evidence="13">
    <location>
        <begin position="220"/>
        <end position="244"/>
    </location>
</feature>
<comment type="subcellular location">
    <subcellularLocation>
        <location evidence="13">Cell membrane</location>
        <topology evidence="13">Multi-pass membrane protein</topology>
    </subcellularLocation>
    <subcellularLocation>
        <location evidence="1">Membrane</location>
        <topology evidence="1">Multi-pass membrane protein</topology>
    </subcellularLocation>
</comment>
<evidence type="ECO:0000256" key="4">
    <source>
        <dbReference type="ARBA" id="ARBA00022475"/>
    </source>
</evidence>
<reference evidence="16 17" key="1">
    <citation type="submission" date="2016-11" db="EMBL/GenBank/DDBJ databases">
        <authorList>
            <person name="Jaros S."/>
            <person name="Januszkiewicz K."/>
            <person name="Wedrychowicz H."/>
        </authorList>
    </citation>
    <scope>NUCLEOTIDE SEQUENCE [LARGE SCALE GENOMIC DNA]</scope>
    <source>
        <strain evidence="16 17">GAS242</strain>
    </source>
</reference>
<evidence type="ECO:0000259" key="14">
    <source>
        <dbReference type="Pfam" id="PF02705"/>
    </source>
</evidence>
<dbReference type="EMBL" id="LT670818">
    <property type="protein sequence ID" value="SHH08641.1"/>
    <property type="molecule type" value="Genomic_DNA"/>
</dbReference>
<keyword evidence="3 13" id="KW-0813">Transport</keyword>
<keyword evidence="11 13" id="KW-0406">Ion transport</keyword>
<dbReference type="HAMAP" id="MF_01522">
    <property type="entry name" value="Kup"/>
    <property type="match status" value="1"/>
</dbReference>
<name>A0A1M5Q4E2_9BRAD</name>
<feature type="transmembrane region" description="Helical" evidence="13">
    <location>
        <begin position="442"/>
        <end position="459"/>
    </location>
</feature>
<feature type="transmembrane region" description="Helical" evidence="13">
    <location>
        <begin position="184"/>
        <end position="208"/>
    </location>
</feature>
<proteinExistence type="inferred from homology"/>
<dbReference type="OrthoDB" id="9805577at2"/>
<keyword evidence="12 13" id="KW-0472">Membrane</keyword>
<organism evidence="16 17">
    <name type="scientific">Bradyrhizobium erythrophlei</name>
    <dbReference type="NCBI Taxonomy" id="1437360"/>
    <lineage>
        <taxon>Bacteria</taxon>
        <taxon>Pseudomonadati</taxon>
        <taxon>Pseudomonadota</taxon>
        <taxon>Alphaproteobacteria</taxon>
        <taxon>Hyphomicrobiales</taxon>
        <taxon>Nitrobacteraceae</taxon>
        <taxon>Bradyrhizobium</taxon>
    </lineage>
</organism>
<keyword evidence="5" id="KW-0997">Cell inner membrane</keyword>
<dbReference type="PANTHER" id="PTHR30540">
    <property type="entry name" value="OSMOTIC STRESS POTASSIUM TRANSPORTER"/>
    <property type="match status" value="1"/>
</dbReference>
<dbReference type="RefSeq" id="WP_079568765.1">
    <property type="nucleotide sequence ID" value="NZ_LT670818.1"/>
</dbReference>
<keyword evidence="8 13" id="KW-0769">Symport</keyword>
<accession>A0A1M5Q4E2</accession>
<keyword evidence="10 13" id="KW-1133">Transmembrane helix</keyword>
<feature type="domain" description="K+ potassium transporter integral membrane" evidence="14">
    <location>
        <begin position="30"/>
        <end position="481"/>
    </location>
</feature>
<dbReference type="InterPro" id="IPR053952">
    <property type="entry name" value="K_trans_C"/>
</dbReference>
<evidence type="ECO:0000313" key="17">
    <source>
        <dbReference type="Proteomes" id="UP000190675"/>
    </source>
</evidence>
<dbReference type="GO" id="GO:0015293">
    <property type="term" value="F:symporter activity"/>
    <property type="evidence" value="ECO:0007669"/>
    <property type="project" value="UniProtKB-UniRule"/>
</dbReference>
<dbReference type="AlphaFoldDB" id="A0A1M5Q4E2"/>
<evidence type="ECO:0000256" key="13">
    <source>
        <dbReference type="HAMAP-Rule" id="MF_01522"/>
    </source>
</evidence>